<name>A0ABV0KCJ9_9CYAN</name>
<evidence type="ECO:0000313" key="3">
    <source>
        <dbReference type="Proteomes" id="UP001476950"/>
    </source>
</evidence>
<dbReference type="InterPro" id="IPR043129">
    <property type="entry name" value="ATPase_NBD"/>
</dbReference>
<dbReference type="RefSeq" id="WP_190453430.1">
    <property type="nucleotide sequence ID" value="NZ_JAMPLM010000001.1"/>
</dbReference>
<dbReference type="Pfam" id="PF00480">
    <property type="entry name" value="ROK"/>
    <property type="match status" value="1"/>
</dbReference>
<organism evidence="2 3">
    <name type="scientific">Stenomitos frigidus AS-A4</name>
    <dbReference type="NCBI Taxonomy" id="2933935"/>
    <lineage>
        <taxon>Bacteria</taxon>
        <taxon>Bacillati</taxon>
        <taxon>Cyanobacteriota</taxon>
        <taxon>Cyanophyceae</taxon>
        <taxon>Leptolyngbyales</taxon>
        <taxon>Leptolyngbyaceae</taxon>
        <taxon>Stenomitos</taxon>
    </lineage>
</organism>
<reference evidence="2 3" key="1">
    <citation type="submission" date="2022-04" db="EMBL/GenBank/DDBJ databases">
        <title>Positive selection, recombination, and allopatry shape intraspecific diversity of widespread and dominant cyanobacteria.</title>
        <authorList>
            <person name="Wei J."/>
            <person name="Shu W."/>
            <person name="Hu C."/>
        </authorList>
    </citation>
    <scope>NUCLEOTIDE SEQUENCE [LARGE SCALE GENOMIC DNA]</scope>
    <source>
        <strain evidence="2 3">AS-A4</strain>
    </source>
</reference>
<dbReference type="InterPro" id="IPR000600">
    <property type="entry name" value="ROK"/>
</dbReference>
<dbReference type="Gene3D" id="3.30.420.40">
    <property type="match status" value="2"/>
</dbReference>
<evidence type="ECO:0000256" key="1">
    <source>
        <dbReference type="ARBA" id="ARBA00006479"/>
    </source>
</evidence>
<dbReference type="EMBL" id="JAMPLM010000001">
    <property type="protein sequence ID" value="MEP1056948.1"/>
    <property type="molecule type" value="Genomic_DNA"/>
</dbReference>
<comment type="caution">
    <text evidence="2">The sequence shown here is derived from an EMBL/GenBank/DDBJ whole genome shotgun (WGS) entry which is preliminary data.</text>
</comment>
<sequence length="310" mass="32125">MGIDAAEKNLPAQALEQVLGIDLGGSAIKLGRFSHDGNCLQSLTVPTPQPATPDAVLTAMVEAIAQVDPKRQANAIGVGTPGPTDATGRIARIAINLPDWHDIPLADWLETKTGCPTAIANDANCAGLGEAWLGAGRWYRHSILLTLGTGVGGAIILDGRLFTGHHGAAGELGLITINADGPVCNSGNHGSLEQYASVQAIRRRTGMEPDKLSKLAAAGDAKALAFWHDYGRDLGAGLASLIYVLTPEAIVIGGGVSASADLFFPAVLAEIERRVLPSSRSGLQLLRAELGNQAGMVGAARLAWQKQLDG</sequence>
<dbReference type="SUPFAM" id="SSF53067">
    <property type="entry name" value="Actin-like ATPase domain"/>
    <property type="match status" value="1"/>
</dbReference>
<dbReference type="Proteomes" id="UP001476950">
    <property type="component" value="Unassembled WGS sequence"/>
</dbReference>
<dbReference type="PANTHER" id="PTHR18964">
    <property type="entry name" value="ROK (REPRESSOR, ORF, KINASE) FAMILY"/>
    <property type="match status" value="1"/>
</dbReference>
<proteinExistence type="inferred from homology"/>
<dbReference type="PANTHER" id="PTHR18964:SF149">
    <property type="entry name" value="BIFUNCTIONAL UDP-N-ACETYLGLUCOSAMINE 2-EPIMERASE_N-ACETYLMANNOSAMINE KINASE"/>
    <property type="match status" value="1"/>
</dbReference>
<accession>A0ABV0KCJ9</accession>
<protein>
    <submittedName>
        <fullName evidence="2">ROK family protein</fullName>
    </submittedName>
</protein>
<dbReference type="CDD" id="cd24068">
    <property type="entry name" value="ASKHA_NBD_ROK_FnNanK-like"/>
    <property type="match status" value="1"/>
</dbReference>
<evidence type="ECO:0000313" key="2">
    <source>
        <dbReference type="EMBL" id="MEP1056948.1"/>
    </source>
</evidence>
<comment type="similarity">
    <text evidence="1">Belongs to the ROK (NagC/XylR) family.</text>
</comment>
<gene>
    <name evidence="2" type="ORF">NDI38_00760</name>
</gene>
<keyword evidence="3" id="KW-1185">Reference proteome</keyword>